<comment type="caution">
    <text evidence="3">The sequence shown here is derived from an EMBL/GenBank/DDBJ whole genome shotgun (WGS) entry which is preliminary data.</text>
</comment>
<dbReference type="SUPFAM" id="SSF54171">
    <property type="entry name" value="DNA-binding domain"/>
    <property type="match status" value="1"/>
</dbReference>
<keyword evidence="4" id="KW-1185">Reference proteome</keyword>
<dbReference type="PANTHER" id="PTHR16112">
    <property type="entry name" value="METHYL-CPG BINDING PROTEIN, DROSOPHILA"/>
    <property type="match status" value="1"/>
</dbReference>
<dbReference type="AlphaFoldDB" id="A0AAV6GKC8"/>
<proteinExistence type="predicted"/>
<organism evidence="3 4">
    <name type="scientific">Alosa alosa</name>
    <name type="common">allis shad</name>
    <dbReference type="NCBI Taxonomy" id="278164"/>
    <lineage>
        <taxon>Eukaryota</taxon>
        <taxon>Metazoa</taxon>
        <taxon>Chordata</taxon>
        <taxon>Craniata</taxon>
        <taxon>Vertebrata</taxon>
        <taxon>Euteleostomi</taxon>
        <taxon>Actinopterygii</taxon>
        <taxon>Neopterygii</taxon>
        <taxon>Teleostei</taxon>
        <taxon>Clupei</taxon>
        <taxon>Clupeiformes</taxon>
        <taxon>Clupeoidei</taxon>
        <taxon>Clupeidae</taxon>
        <taxon>Alosa</taxon>
    </lineage>
</organism>
<dbReference type="Proteomes" id="UP000823561">
    <property type="component" value="Chromosome 10"/>
</dbReference>
<evidence type="ECO:0000256" key="1">
    <source>
        <dbReference type="SAM" id="MobiDB-lite"/>
    </source>
</evidence>
<evidence type="ECO:0000259" key="2">
    <source>
        <dbReference type="PROSITE" id="PS50982"/>
    </source>
</evidence>
<gene>
    <name evidence="3" type="ORF">AALO_G00145600</name>
</gene>
<dbReference type="InterPro" id="IPR016177">
    <property type="entry name" value="DNA-bd_dom_sf"/>
</dbReference>
<feature type="domain" description="MBD" evidence="2">
    <location>
        <begin position="12"/>
        <end position="82"/>
    </location>
</feature>
<dbReference type="GO" id="GO:0003682">
    <property type="term" value="F:chromatin binding"/>
    <property type="evidence" value="ECO:0007669"/>
    <property type="project" value="TreeGrafter"/>
</dbReference>
<feature type="non-terminal residue" evidence="3">
    <location>
        <position position="336"/>
    </location>
</feature>
<dbReference type="PANTHER" id="PTHR16112:SF17">
    <property type="entry name" value="METHYL-CPG-BINDING DOMAIN PROTEIN 6"/>
    <property type="match status" value="1"/>
</dbReference>
<dbReference type="GO" id="GO:0005634">
    <property type="term" value="C:nucleus"/>
    <property type="evidence" value="ECO:0007669"/>
    <property type="project" value="TreeGrafter"/>
</dbReference>
<feature type="compositionally biased region" description="Low complexity" evidence="1">
    <location>
        <begin position="286"/>
        <end position="336"/>
    </location>
</feature>
<sequence>MTGGSECAAGDKDGVPTRTAQVPVGWQRKLEDGAVAYISPSGTILSSVEEVRAYLLTDSTCKCGLECPLVIHKVFSFDPVAVVRPQSQQPGKAEEDMTKLCNHRRKVVAMAALCRSMQASQLPLHGPGSSFCSMERGGPLGVRMEDGGHCTYSVQPRLSAQSRSNSSPAPCGASSSFPVSPTMTLHHNGSLAHSNALLSSEGAVVSKRPSSSSPGCNSAGYGVPPWCARPSTPHTIIQRLPQASGSPGSSKLGTHPGSVLSLDVALSASSSPSALSLTMTGGRPGQRQQQQQQQQQQGSGVKSPSPISLCLSPSRPLDATSPHQRSRHSSASSTLS</sequence>
<dbReference type="SMART" id="SM00391">
    <property type="entry name" value="MBD"/>
    <property type="match status" value="1"/>
</dbReference>
<dbReference type="EMBL" id="JADWDJ010000010">
    <property type="protein sequence ID" value="KAG5275275.1"/>
    <property type="molecule type" value="Genomic_DNA"/>
</dbReference>
<protein>
    <recommendedName>
        <fullName evidence="2">MBD domain-containing protein</fullName>
    </recommendedName>
</protein>
<dbReference type="GO" id="GO:0010369">
    <property type="term" value="C:chromocenter"/>
    <property type="evidence" value="ECO:0007669"/>
    <property type="project" value="TreeGrafter"/>
</dbReference>
<dbReference type="GO" id="GO:0003677">
    <property type="term" value="F:DNA binding"/>
    <property type="evidence" value="ECO:0007669"/>
    <property type="project" value="InterPro"/>
</dbReference>
<feature type="region of interest" description="Disordered" evidence="1">
    <location>
        <begin position="273"/>
        <end position="336"/>
    </location>
</feature>
<evidence type="ECO:0000313" key="4">
    <source>
        <dbReference type="Proteomes" id="UP000823561"/>
    </source>
</evidence>
<name>A0AAV6GKC8_9TELE</name>
<dbReference type="InterPro" id="IPR001739">
    <property type="entry name" value="Methyl_CpG_DNA-bd"/>
</dbReference>
<evidence type="ECO:0000313" key="3">
    <source>
        <dbReference type="EMBL" id="KAG5275275.1"/>
    </source>
</evidence>
<reference evidence="3" key="1">
    <citation type="submission" date="2020-10" db="EMBL/GenBank/DDBJ databases">
        <title>Chromosome-scale genome assembly of the Allis shad, Alosa alosa.</title>
        <authorList>
            <person name="Margot Z."/>
            <person name="Christophe K."/>
            <person name="Cabau C."/>
            <person name="Louis A."/>
            <person name="Berthelot C."/>
            <person name="Parey E."/>
            <person name="Roest Crollius H."/>
            <person name="Montfort J."/>
            <person name="Robinson-Rechavi M."/>
            <person name="Bucao C."/>
            <person name="Bouchez O."/>
            <person name="Gislard M."/>
            <person name="Lluch J."/>
            <person name="Milhes M."/>
            <person name="Lampietro C."/>
            <person name="Lopez Roques C."/>
            <person name="Donnadieu C."/>
            <person name="Braasch I."/>
            <person name="Desvignes T."/>
            <person name="Postlethwait J."/>
            <person name="Bobe J."/>
            <person name="Guiguen Y."/>
        </authorList>
    </citation>
    <scope>NUCLEOTIDE SEQUENCE</scope>
    <source>
        <strain evidence="3">M-15738</strain>
        <tissue evidence="3">Blood</tissue>
    </source>
</reference>
<dbReference type="PROSITE" id="PS50982">
    <property type="entry name" value="MBD"/>
    <property type="match status" value="1"/>
</dbReference>
<accession>A0AAV6GKC8</accession>